<feature type="transmembrane region" description="Helical" evidence="1">
    <location>
        <begin position="333"/>
        <end position="352"/>
    </location>
</feature>
<keyword evidence="4" id="KW-1185">Reference proteome</keyword>
<accession>A0A0H4WB58</accession>
<dbReference type="Pfam" id="PF16401">
    <property type="entry name" value="DUF5009"/>
    <property type="match status" value="1"/>
</dbReference>
<evidence type="ECO:0000313" key="3">
    <source>
        <dbReference type="EMBL" id="AKQ47741.1"/>
    </source>
</evidence>
<keyword evidence="1" id="KW-0472">Membrane</keyword>
<dbReference type="PANTHER" id="PTHR31061">
    <property type="entry name" value="LD22376P"/>
    <property type="match status" value="1"/>
</dbReference>
<organism evidence="3 4">
    <name type="scientific">Rufibacter radiotolerans</name>
    <dbReference type="NCBI Taxonomy" id="1379910"/>
    <lineage>
        <taxon>Bacteria</taxon>
        <taxon>Pseudomonadati</taxon>
        <taxon>Bacteroidota</taxon>
        <taxon>Cytophagia</taxon>
        <taxon>Cytophagales</taxon>
        <taxon>Hymenobacteraceae</taxon>
        <taxon>Rufibacter</taxon>
    </lineage>
</organism>
<sequence length="464" mass="51306">MATRALGLDALRGIAIIGMVFSGVFPHEAPWPGWMFHAQVGPPSFTHTPDVPGITWVDLVFPFFLFSMGAAFPLAMGRKLQEGKLPEVLVNVLKRGALLVFFALMIRHLNWFGLQGPGWVNQLTSLVAFGCFFLVFMRFPSLSSVRATGVKLIGFAVIAALLWAHAFYTDFTFDKSRNDIIIVVLANMAVFGSFIWIVTQNNLLLRMGALAFFAAVWLTHDLEGSWTNAIWGFHPALGWMYQFSFLKYLCIVLPGSVLGDLMIRYRSNQEPAQEEGPSKILLGLLCLSLIVVNLYGLYTRQLGLTLTLDAVLSAAALWLVRKPASPQGELFRQLVGWGVFLLFLGLAMEPYGGGIKKDPSSFSFWFLTSGLAFFAYILCDLVSSRFSQNLVWKSIIQTGQNPMVAYVATAFLISPLLALTHGADVLAALRDVNIYLGVVKSIFITGAVVAATAYTTRKGWFWRT</sequence>
<feature type="transmembrane region" description="Helical" evidence="1">
    <location>
        <begin position="180"/>
        <end position="198"/>
    </location>
</feature>
<feature type="domain" description="DUF5009" evidence="2">
    <location>
        <begin position="4"/>
        <end position="260"/>
    </location>
</feature>
<evidence type="ECO:0000313" key="4">
    <source>
        <dbReference type="Proteomes" id="UP000036458"/>
    </source>
</evidence>
<evidence type="ECO:0000256" key="1">
    <source>
        <dbReference type="SAM" id="Phobius"/>
    </source>
</evidence>
<evidence type="ECO:0000259" key="2">
    <source>
        <dbReference type="Pfam" id="PF16401"/>
    </source>
</evidence>
<feature type="transmembrane region" description="Helical" evidence="1">
    <location>
        <begin position="403"/>
        <end position="422"/>
    </location>
</feature>
<dbReference type="EMBL" id="CP010777">
    <property type="protein sequence ID" value="AKQ47741.1"/>
    <property type="molecule type" value="Genomic_DNA"/>
</dbReference>
<feature type="transmembrane region" description="Helical" evidence="1">
    <location>
        <begin position="7"/>
        <end position="25"/>
    </location>
</feature>
<feature type="transmembrane region" description="Helical" evidence="1">
    <location>
        <begin position="280"/>
        <end position="298"/>
    </location>
</feature>
<feature type="transmembrane region" description="Helical" evidence="1">
    <location>
        <begin position="434"/>
        <end position="454"/>
    </location>
</feature>
<keyword evidence="1" id="KW-0812">Transmembrane</keyword>
<dbReference type="PATRIC" id="fig|1379910.4.peg.3165"/>
<feature type="transmembrane region" description="Helical" evidence="1">
    <location>
        <begin position="96"/>
        <end position="113"/>
    </location>
</feature>
<feature type="transmembrane region" description="Helical" evidence="1">
    <location>
        <begin position="119"/>
        <end position="137"/>
    </location>
</feature>
<feature type="transmembrane region" description="Helical" evidence="1">
    <location>
        <begin position="203"/>
        <end position="219"/>
    </location>
</feature>
<dbReference type="STRING" id="1379910.TH63_14535"/>
<feature type="transmembrane region" description="Helical" evidence="1">
    <location>
        <begin position="239"/>
        <end position="259"/>
    </location>
</feature>
<feature type="transmembrane region" description="Helical" evidence="1">
    <location>
        <begin position="149"/>
        <end position="168"/>
    </location>
</feature>
<dbReference type="InterPro" id="IPR032176">
    <property type="entry name" value="DUF5009"/>
</dbReference>
<proteinExistence type="predicted"/>
<feature type="transmembrane region" description="Helical" evidence="1">
    <location>
        <begin position="364"/>
        <end position="382"/>
    </location>
</feature>
<dbReference type="AlphaFoldDB" id="A0A0H4WB58"/>
<protein>
    <recommendedName>
        <fullName evidence="2">DUF5009 domain-containing protein</fullName>
    </recommendedName>
</protein>
<reference evidence="3 4" key="1">
    <citation type="submission" date="2015-01" db="EMBL/GenBank/DDBJ databases">
        <title>Rufibacter sp./DG31D/ whole genome sequencing.</title>
        <authorList>
            <person name="Kim M.K."/>
            <person name="Srinivasan S."/>
            <person name="Lee J.-J."/>
        </authorList>
    </citation>
    <scope>NUCLEOTIDE SEQUENCE [LARGE SCALE GENOMIC DNA]</scope>
    <source>
        <strain evidence="3 4">DG31D</strain>
    </source>
</reference>
<gene>
    <name evidence="3" type="ORF">TH63_14535</name>
</gene>
<keyword evidence="1" id="KW-1133">Transmembrane helix</keyword>
<dbReference type="Proteomes" id="UP000036458">
    <property type="component" value="Chromosome"/>
</dbReference>
<dbReference type="KEGG" id="ruf:TH63_14535"/>
<name>A0A0H4WB58_9BACT</name>
<feature type="transmembrane region" description="Helical" evidence="1">
    <location>
        <begin position="53"/>
        <end position="75"/>
    </location>
</feature>
<dbReference type="PANTHER" id="PTHR31061:SF24">
    <property type="entry name" value="LD22376P"/>
    <property type="match status" value="1"/>
</dbReference>